<name>A0A830DF81_9LAMI</name>
<evidence type="ECO:0000313" key="1">
    <source>
        <dbReference type="EMBL" id="GFQ04862.1"/>
    </source>
</evidence>
<comment type="caution">
    <text evidence="1">The sequence shown here is derived from an EMBL/GenBank/DDBJ whole genome shotgun (WGS) entry which is preliminary data.</text>
</comment>
<dbReference type="AlphaFoldDB" id="A0A830DF81"/>
<keyword evidence="2" id="KW-1185">Reference proteome</keyword>
<evidence type="ECO:0000313" key="2">
    <source>
        <dbReference type="Proteomes" id="UP000653305"/>
    </source>
</evidence>
<reference evidence="1" key="1">
    <citation type="submission" date="2020-07" db="EMBL/GenBank/DDBJ databases">
        <title>Ethylene signaling mediates host invasion by parasitic plants.</title>
        <authorList>
            <person name="Yoshida S."/>
        </authorList>
    </citation>
    <scope>NUCLEOTIDE SEQUENCE</scope>
    <source>
        <strain evidence="1">Okayama</strain>
    </source>
</reference>
<sequence>GVILGRDTIYEEPREALEVLNFFSKLELTASITSVSKAVDNWLRECHGRSIALISPSRELIKLTRAMIMEREENPSCGSLYSNKC</sequence>
<accession>A0A830DF81</accession>
<dbReference type="OrthoDB" id="1901752at2759"/>
<gene>
    <name evidence="1" type="ORF">PHJA_002630300</name>
</gene>
<dbReference type="EMBL" id="BMAC01000982">
    <property type="protein sequence ID" value="GFQ04862.1"/>
    <property type="molecule type" value="Genomic_DNA"/>
</dbReference>
<protein>
    <submittedName>
        <fullName evidence="1">Uncharacterized protein</fullName>
    </submittedName>
</protein>
<proteinExistence type="predicted"/>
<dbReference type="Proteomes" id="UP000653305">
    <property type="component" value="Unassembled WGS sequence"/>
</dbReference>
<organism evidence="1 2">
    <name type="scientific">Phtheirospermum japonicum</name>
    <dbReference type="NCBI Taxonomy" id="374723"/>
    <lineage>
        <taxon>Eukaryota</taxon>
        <taxon>Viridiplantae</taxon>
        <taxon>Streptophyta</taxon>
        <taxon>Embryophyta</taxon>
        <taxon>Tracheophyta</taxon>
        <taxon>Spermatophyta</taxon>
        <taxon>Magnoliopsida</taxon>
        <taxon>eudicotyledons</taxon>
        <taxon>Gunneridae</taxon>
        <taxon>Pentapetalae</taxon>
        <taxon>asterids</taxon>
        <taxon>lamiids</taxon>
        <taxon>Lamiales</taxon>
        <taxon>Orobanchaceae</taxon>
        <taxon>Orobanchaceae incertae sedis</taxon>
        <taxon>Phtheirospermum</taxon>
    </lineage>
</organism>
<feature type="non-terminal residue" evidence="1">
    <location>
        <position position="1"/>
    </location>
</feature>